<dbReference type="KEGG" id="pmx:PERMA_0876"/>
<dbReference type="PaxDb" id="123214-PERMA_0876"/>
<name>C0QPR7_PERMH</name>
<reference evidence="1 2" key="1">
    <citation type="journal article" date="2009" name="J. Bacteriol.">
        <title>Complete and draft genome sequences of six members of the Aquificales.</title>
        <authorList>
            <person name="Reysenbach A.L."/>
            <person name="Hamamura N."/>
            <person name="Podar M."/>
            <person name="Griffiths E."/>
            <person name="Ferreira S."/>
            <person name="Hochstein R."/>
            <person name="Heidelberg J."/>
            <person name="Johnson J."/>
            <person name="Mead D."/>
            <person name="Pohorille A."/>
            <person name="Sarmiento M."/>
            <person name="Schweighofer K."/>
            <person name="Seshadri R."/>
            <person name="Voytek M.A."/>
        </authorList>
    </citation>
    <scope>NUCLEOTIDE SEQUENCE [LARGE SCALE GENOMIC DNA]</scope>
    <source>
        <strain evidence="2">DSM 14350 / EX-H1</strain>
    </source>
</reference>
<gene>
    <name evidence="1" type="ordered locus">PERMA_0876</name>
</gene>
<dbReference type="Proteomes" id="UP000001366">
    <property type="component" value="Chromosome"/>
</dbReference>
<protein>
    <submittedName>
        <fullName evidence="1">Uncharacterized protein</fullName>
    </submittedName>
</protein>
<keyword evidence="2" id="KW-1185">Reference proteome</keyword>
<proteinExistence type="predicted"/>
<dbReference type="STRING" id="123214.PERMA_0876"/>
<dbReference type="EMBL" id="CP001230">
    <property type="protein sequence ID" value="ACO03151.1"/>
    <property type="molecule type" value="Genomic_DNA"/>
</dbReference>
<dbReference type="HOGENOM" id="CLU_2845975_0_0_0"/>
<accession>C0QPR7</accession>
<sequence>MEYANTAFQIDDGYCQIHENLHMPYIKPFFIIPISDRFEEKYSFYYKKPELDPLASEIFKPPKHI</sequence>
<dbReference type="AlphaFoldDB" id="C0QPR7"/>
<organism evidence="1 2">
    <name type="scientific">Persephonella marina (strain DSM 14350 / EX-H1)</name>
    <dbReference type="NCBI Taxonomy" id="123214"/>
    <lineage>
        <taxon>Bacteria</taxon>
        <taxon>Pseudomonadati</taxon>
        <taxon>Aquificota</taxon>
        <taxon>Aquificia</taxon>
        <taxon>Aquificales</taxon>
        <taxon>Hydrogenothermaceae</taxon>
        <taxon>Persephonella</taxon>
    </lineage>
</organism>
<evidence type="ECO:0000313" key="1">
    <source>
        <dbReference type="EMBL" id="ACO03151.1"/>
    </source>
</evidence>
<evidence type="ECO:0000313" key="2">
    <source>
        <dbReference type="Proteomes" id="UP000001366"/>
    </source>
</evidence>